<reference evidence="2" key="3">
    <citation type="submission" date="2015-06" db="UniProtKB">
        <authorList>
            <consortium name="EnsemblMetazoa"/>
        </authorList>
    </citation>
    <scope>IDENTIFICATION</scope>
</reference>
<evidence type="ECO:0008006" key="4">
    <source>
        <dbReference type="Google" id="ProtNLM"/>
    </source>
</evidence>
<sequence>MCNNTDWNKSSKAIRRRQFIISLGESLVEPLIRKHLDNSVRLRKPIMDAIPLLELDLGKRRIKRPTKEKRTQGRCPLCPRECDRKTRMFCNGCFRHACPAHSMNISKILCEICS</sequence>
<evidence type="ECO:0000313" key="1">
    <source>
        <dbReference type="EMBL" id="ESO08632.1"/>
    </source>
</evidence>
<dbReference type="CTD" id="20202862"/>
<gene>
    <name evidence="2" type="primary">20202862</name>
    <name evidence="1" type="ORF">HELRODRAFT_169511</name>
</gene>
<dbReference type="EMBL" id="KB096080">
    <property type="protein sequence ID" value="ESO08632.1"/>
    <property type="molecule type" value="Genomic_DNA"/>
</dbReference>
<evidence type="ECO:0000313" key="2">
    <source>
        <dbReference type="EnsemblMetazoa" id="HelroP169511"/>
    </source>
</evidence>
<reference evidence="1 3" key="2">
    <citation type="journal article" date="2013" name="Nature">
        <title>Insights into bilaterian evolution from three spiralian genomes.</title>
        <authorList>
            <person name="Simakov O."/>
            <person name="Marletaz F."/>
            <person name="Cho S.J."/>
            <person name="Edsinger-Gonzales E."/>
            <person name="Havlak P."/>
            <person name="Hellsten U."/>
            <person name="Kuo D.H."/>
            <person name="Larsson T."/>
            <person name="Lv J."/>
            <person name="Arendt D."/>
            <person name="Savage R."/>
            <person name="Osoegawa K."/>
            <person name="de Jong P."/>
            <person name="Grimwood J."/>
            <person name="Chapman J.A."/>
            <person name="Shapiro H."/>
            <person name="Aerts A."/>
            <person name="Otillar R.P."/>
            <person name="Terry A.Y."/>
            <person name="Boore J.L."/>
            <person name="Grigoriev I.V."/>
            <person name="Lindberg D.R."/>
            <person name="Seaver E.C."/>
            <person name="Weisblat D.A."/>
            <person name="Putnam N.H."/>
            <person name="Rokhsar D.S."/>
        </authorList>
    </citation>
    <scope>NUCLEOTIDE SEQUENCE</scope>
</reference>
<dbReference type="HOGENOM" id="CLU_2123716_0_0_1"/>
<organism evidence="2 3">
    <name type="scientific">Helobdella robusta</name>
    <name type="common">Californian leech</name>
    <dbReference type="NCBI Taxonomy" id="6412"/>
    <lineage>
        <taxon>Eukaryota</taxon>
        <taxon>Metazoa</taxon>
        <taxon>Spiralia</taxon>
        <taxon>Lophotrochozoa</taxon>
        <taxon>Annelida</taxon>
        <taxon>Clitellata</taxon>
        <taxon>Hirudinea</taxon>
        <taxon>Rhynchobdellida</taxon>
        <taxon>Glossiphoniidae</taxon>
        <taxon>Helobdella</taxon>
    </lineage>
</organism>
<dbReference type="RefSeq" id="XP_009013562.1">
    <property type="nucleotide sequence ID" value="XM_009015314.1"/>
</dbReference>
<dbReference type="EMBL" id="AMQM01003296">
    <property type="status" value="NOT_ANNOTATED_CDS"/>
    <property type="molecule type" value="Genomic_DNA"/>
</dbReference>
<dbReference type="Proteomes" id="UP000015101">
    <property type="component" value="Unassembled WGS sequence"/>
</dbReference>
<reference evidence="3" key="1">
    <citation type="submission" date="2012-12" db="EMBL/GenBank/DDBJ databases">
        <authorList>
            <person name="Hellsten U."/>
            <person name="Grimwood J."/>
            <person name="Chapman J.A."/>
            <person name="Shapiro H."/>
            <person name="Aerts A."/>
            <person name="Otillar R.P."/>
            <person name="Terry A.Y."/>
            <person name="Boore J.L."/>
            <person name="Simakov O."/>
            <person name="Marletaz F."/>
            <person name="Cho S.-J."/>
            <person name="Edsinger-Gonzales E."/>
            <person name="Havlak P."/>
            <person name="Kuo D.-H."/>
            <person name="Larsson T."/>
            <person name="Lv J."/>
            <person name="Arendt D."/>
            <person name="Savage R."/>
            <person name="Osoegawa K."/>
            <person name="de Jong P."/>
            <person name="Lindberg D.R."/>
            <person name="Seaver E.C."/>
            <person name="Weisblat D.A."/>
            <person name="Putnam N.H."/>
            <person name="Grigoriev I.V."/>
            <person name="Rokhsar D.S."/>
        </authorList>
    </citation>
    <scope>NUCLEOTIDE SEQUENCE</scope>
</reference>
<dbReference type="OrthoDB" id="6143638at2759"/>
<evidence type="ECO:0000313" key="3">
    <source>
        <dbReference type="Proteomes" id="UP000015101"/>
    </source>
</evidence>
<proteinExistence type="predicted"/>
<dbReference type="InParanoid" id="T1F212"/>
<protein>
    <recommendedName>
        <fullName evidence="4">PiggyBac transposable element-derived protein 4 C-terminal zinc-ribbon domain-containing protein</fullName>
    </recommendedName>
</protein>
<dbReference type="KEGG" id="hro:HELRODRAFT_169511"/>
<dbReference type="AlphaFoldDB" id="T1F212"/>
<dbReference type="GeneID" id="20202862"/>
<accession>T1F212</accession>
<name>T1F212_HELRO</name>
<keyword evidence="3" id="KW-1185">Reference proteome</keyword>
<dbReference type="EnsemblMetazoa" id="HelroT169511">
    <property type="protein sequence ID" value="HelroP169511"/>
    <property type="gene ID" value="HelroG169511"/>
</dbReference>